<gene>
    <name evidence="1" type="ORF">NDEV_1344</name>
</gene>
<dbReference type="EMBL" id="LN890280">
    <property type="protein sequence ID" value="CUR52109.1"/>
    <property type="molecule type" value="Genomic_DNA"/>
</dbReference>
<sequence>MDRDLRIQGTITLWTFSFVIKWLASNETIGNIIGLVKISQMHHHMRFFNHVHY</sequence>
<dbReference type="Proteomes" id="UP000196239">
    <property type="component" value="Chromosome 1"/>
</dbReference>
<dbReference type="KEGG" id="ndv:NDEV_1344"/>
<organism evidence="1 2">
    <name type="scientific">Nitrosotalea devaniterrae</name>
    <dbReference type="NCBI Taxonomy" id="1078905"/>
    <lineage>
        <taxon>Archaea</taxon>
        <taxon>Nitrososphaerota</taxon>
        <taxon>Nitrososphaeria</taxon>
        <taxon>Nitrosotaleales</taxon>
        <taxon>Nitrosotaleaceae</taxon>
        <taxon>Nitrosotalea</taxon>
    </lineage>
</organism>
<name>A0A128A431_9ARCH</name>
<accession>A0A128A431</accession>
<dbReference type="AlphaFoldDB" id="A0A128A431"/>
<protein>
    <submittedName>
        <fullName evidence="1">Uncharacterized protein</fullName>
    </submittedName>
</protein>
<evidence type="ECO:0000313" key="1">
    <source>
        <dbReference type="EMBL" id="CUR52109.1"/>
    </source>
</evidence>
<reference evidence="2" key="1">
    <citation type="submission" date="2015-10" db="EMBL/GenBank/DDBJ databases">
        <authorList>
            <person name="Lehtovirta-Morley L.E."/>
            <person name="Vieille C."/>
        </authorList>
    </citation>
    <scope>NUCLEOTIDE SEQUENCE [LARGE SCALE GENOMIC DNA]</scope>
</reference>
<proteinExistence type="predicted"/>
<keyword evidence="2" id="KW-1185">Reference proteome</keyword>
<evidence type="ECO:0000313" key="2">
    <source>
        <dbReference type="Proteomes" id="UP000196239"/>
    </source>
</evidence>